<dbReference type="EMBL" id="CP045798">
    <property type="protein sequence ID" value="QNB45727.1"/>
    <property type="molecule type" value="Genomic_DNA"/>
</dbReference>
<evidence type="ECO:0000256" key="1">
    <source>
        <dbReference type="ARBA" id="ARBA00022490"/>
    </source>
</evidence>
<dbReference type="InterPro" id="IPR003728">
    <property type="entry name" value="Ribosome_maturation_RimP"/>
</dbReference>
<dbReference type="OrthoDB" id="9805006at2"/>
<dbReference type="HAMAP" id="MF_01077">
    <property type="entry name" value="RimP"/>
    <property type="match status" value="1"/>
</dbReference>
<dbReference type="NCBIfam" id="NF000928">
    <property type="entry name" value="PRK00092.1-2"/>
    <property type="match status" value="1"/>
</dbReference>
<organism evidence="6 7">
    <name type="scientific">Thermanaerosceptrum fracticalcis</name>
    <dbReference type="NCBI Taxonomy" id="1712410"/>
    <lineage>
        <taxon>Bacteria</taxon>
        <taxon>Bacillati</taxon>
        <taxon>Bacillota</taxon>
        <taxon>Clostridia</taxon>
        <taxon>Eubacteriales</taxon>
        <taxon>Peptococcaceae</taxon>
        <taxon>Thermanaerosceptrum</taxon>
    </lineage>
</organism>
<reference evidence="6 7" key="1">
    <citation type="journal article" date="2019" name="Front. Microbiol.">
        <title>Thermoanaerosceptrum fracticalcis gen. nov. sp. nov., a Novel Fumarate-Fermenting Microorganism From a Deep Fractured Carbonate Aquifer of the US Great Basin.</title>
        <authorList>
            <person name="Hamilton-Brehm S.D."/>
            <person name="Stewart L.E."/>
            <person name="Zavarin M."/>
            <person name="Caldwell M."/>
            <person name="Lawson P.A."/>
            <person name="Onstott T.C."/>
            <person name="Grzymski J."/>
            <person name="Neveux I."/>
            <person name="Lollar B.S."/>
            <person name="Russell C.E."/>
            <person name="Moser D.P."/>
        </authorList>
    </citation>
    <scope>NUCLEOTIDE SEQUENCE [LARGE SCALE GENOMIC DNA]</scope>
    <source>
        <strain evidence="6 7">DRI-13</strain>
    </source>
</reference>
<keyword evidence="7" id="KW-1185">Reference proteome</keyword>
<dbReference type="SUPFAM" id="SSF74942">
    <property type="entry name" value="YhbC-like, C-terminal domain"/>
    <property type="match status" value="1"/>
</dbReference>
<evidence type="ECO:0000256" key="2">
    <source>
        <dbReference type="ARBA" id="ARBA00022517"/>
    </source>
</evidence>
<evidence type="ECO:0000313" key="6">
    <source>
        <dbReference type="EMBL" id="QNB45727.1"/>
    </source>
</evidence>
<comment type="function">
    <text evidence="3">Required for maturation of 30S ribosomal subunits.</text>
</comment>
<dbReference type="PANTHER" id="PTHR33867">
    <property type="entry name" value="RIBOSOME MATURATION FACTOR RIMP"/>
    <property type="match status" value="1"/>
</dbReference>
<dbReference type="Proteomes" id="UP000515847">
    <property type="component" value="Chromosome"/>
</dbReference>
<evidence type="ECO:0000313" key="7">
    <source>
        <dbReference type="Proteomes" id="UP000515847"/>
    </source>
</evidence>
<proteinExistence type="inferred from homology"/>
<dbReference type="GO" id="GO:0006412">
    <property type="term" value="P:translation"/>
    <property type="evidence" value="ECO:0007669"/>
    <property type="project" value="TreeGrafter"/>
</dbReference>
<evidence type="ECO:0000259" key="5">
    <source>
        <dbReference type="Pfam" id="PF17384"/>
    </source>
</evidence>
<accession>A0A7G6E0X3</accession>
<dbReference type="InterPro" id="IPR035956">
    <property type="entry name" value="RimP_N_sf"/>
</dbReference>
<dbReference type="CDD" id="cd01734">
    <property type="entry name" value="YlxS_C"/>
    <property type="match status" value="1"/>
</dbReference>
<dbReference type="AlphaFoldDB" id="A0A7G6E0X3"/>
<dbReference type="FunFam" id="3.30.300.70:FF:000001">
    <property type="entry name" value="Ribosome maturation factor RimP"/>
    <property type="match status" value="1"/>
</dbReference>
<dbReference type="Gene3D" id="2.30.30.180">
    <property type="entry name" value="Ribosome maturation factor RimP, C-terminal domain"/>
    <property type="match status" value="1"/>
</dbReference>
<evidence type="ECO:0000256" key="3">
    <source>
        <dbReference type="HAMAP-Rule" id="MF_01077"/>
    </source>
</evidence>
<dbReference type="PANTHER" id="PTHR33867:SF1">
    <property type="entry name" value="RIBOSOME MATURATION FACTOR RIMP"/>
    <property type="match status" value="1"/>
</dbReference>
<dbReference type="InterPro" id="IPR036847">
    <property type="entry name" value="RimP_C_sf"/>
</dbReference>
<comment type="subcellular location">
    <subcellularLocation>
        <location evidence="3">Cytoplasm</location>
    </subcellularLocation>
</comment>
<gene>
    <name evidence="3 6" type="primary">rimP</name>
    <name evidence="6" type="ORF">BR63_05020</name>
</gene>
<keyword evidence="1 3" id="KW-0963">Cytoplasm</keyword>
<dbReference type="Pfam" id="PF17384">
    <property type="entry name" value="DUF150_C"/>
    <property type="match status" value="1"/>
</dbReference>
<feature type="domain" description="Ribosome maturation factor RimP N-terminal" evidence="4">
    <location>
        <begin position="13"/>
        <end position="85"/>
    </location>
</feature>
<dbReference type="RefSeq" id="WP_034419761.1">
    <property type="nucleotide sequence ID" value="NZ_CP045798.1"/>
</dbReference>
<comment type="similarity">
    <text evidence="3">Belongs to the RimP family.</text>
</comment>
<keyword evidence="2 3" id="KW-0690">Ribosome biogenesis</keyword>
<dbReference type="InterPro" id="IPR028998">
    <property type="entry name" value="RimP_C"/>
</dbReference>
<evidence type="ECO:0000259" key="4">
    <source>
        <dbReference type="Pfam" id="PF02576"/>
    </source>
</evidence>
<protein>
    <recommendedName>
        <fullName evidence="3">Ribosome maturation factor RimP</fullName>
    </recommendedName>
</protein>
<dbReference type="GO" id="GO:0005829">
    <property type="term" value="C:cytosol"/>
    <property type="evidence" value="ECO:0007669"/>
    <property type="project" value="TreeGrafter"/>
</dbReference>
<feature type="domain" description="Ribosome maturation factor RimP C-terminal" evidence="5">
    <location>
        <begin position="88"/>
        <end position="153"/>
    </location>
</feature>
<dbReference type="Gene3D" id="3.30.300.70">
    <property type="entry name" value="RimP-like superfamily, N-terminal"/>
    <property type="match status" value="1"/>
</dbReference>
<dbReference type="KEGG" id="tfr:BR63_05020"/>
<dbReference type="Pfam" id="PF02576">
    <property type="entry name" value="RimP_N"/>
    <property type="match status" value="1"/>
</dbReference>
<dbReference type="InterPro" id="IPR028989">
    <property type="entry name" value="RimP_N"/>
</dbReference>
<dbReference type="GO" id="GO:0000028">
    <property type="term" value="P:ribosomal small subunit assembly"/>
    <property type="evidence" value="ECO:0007669"/>
    <property type="project" value="TreeGrafter"/>
</dbReference>
<dbReference type="SUPFAM" id="SSF75420">
    <property type="entry name" value="YhbC-like, N-terminal domain"/>
    <property type="match status" value="1"/>
</dbReference>
<name>A0A7G6E0X3_THEFR</name>
<sequence length="154" mass="17457">MQGKKTQDVVYELVKPLIEDKGMELVDVEFVKEGPNWYLRIYIDKENGVDLDDCQEISGIISDLLDEADPIPQSYFLEVSSPGIERPLKKEKDFIKYKNHAVNVSTFVPIEGKKVLQGKLGNVTSEVLAVILPNGQEIQVPRDKISQVRLAWED</sequence>